<dbReference type="PROSITE" id="PS50887">
    <property type="entry name" value="GGDEF"/>
    <property type="match status" value="1"/>
</dbReference>
<dbReference type="InterPro" id="IPR043128">
    <property type="entry name" value="Rev_trsase/Diguanyl_cyclase"/>
</dbReference>
<accession>A0A150HVL2</accession>
<dbReference type="AlphaFoldDB" id="A0A150HVL2"/>
<organism evidence="6 7">
    <name type="scientific">Acinetobacter venetianus</name>
    <dbReference type="NCBI Taxonomy" id="52133"/>
    <lineage>
        <taxon>Bacteria</taxon>
        <taxon>Pseudomonadati</taxon>
        <taxon>Pseudomonadota</taxon>
        <taxon>Gammaproteobacteria</taxon>
        <taxon>Moraxellales</taxon>
        <taxon>Moraxellaceae</taxon>
        <taxon>Acinetobacter</taxon>
    </lineage>
</organism>
<dbReference type="SMART" id="SM00267">
    <property type="entry name" value="GGDEF"/>
    <property type="match status" value="1"/>
</dbReference>
<evidence type="ECO:0000256" key="2">
    <source>
        <dbReference type="ARBA" id="ARBA00012528"/>
    </source>
</evidence>
<sequence length="472" mass="52992">MSQANLALKPHSFFQLFALFTGVILLCCLLGIATRHLTFLASFWPANSVFLGLLIRFPQTRHPISFVGAAVGYLLADALQGTPFLLNLCLNSANLVYVITTLTLYIKFNSYIRSMHQGYFYLTLFSFCCIGGLASSLFAASTLPYMNTQFSLGSFWIDFGYWFTAEIQNALLLLPAIISAPRFSEFKQQLIEFKTQTVQESLPLFAVIFSIAVGYYDNGPGSLLYPIAALIWCALRYRHFSVAIITSISCAFVIYHVSQNYLLLYPEQYLNNTISIRLGLIMMTIAPLTVSSINMVRSKLIQELQHTIAHDELTSSLTRRQFLQSVQLLQHQASNASQTTAFLMLDIDHFKQVNDNYGHQAGDLALQSCVQNIQALLAPNDLLGRLGGEEFAIFIADTNPEVVYQCAERIRQQVSNTPIQLDKKQQFSIQLSIGICICTPENQHSIEQLFKQADDALYQAKRQGRNQVVFST</sequence>
<dbReference type="GO" id="GO:0005886">
    <property type="term" value="C:plasma membrane"/>
    <property type="evidence" value="ECO:0007669"/>
    <property type="project" value="TreeGrafter"/>
</dbReference>
<dbReference type="InterPro" id="IPR029787">
    <property type="entry name" value="Nucleotide_cyclase"/>
</dbReference>
<dbReference type="RefSeq" id="WP_061524568.1">
    <property type="nucleotide sequence ID" value="NZ_JRHX01000042.1"/>
</dbReference>
<feature type="transmembrane region" description="Helical" evidence="4">
    <location>
        <begin position="159"/>
        <end position="178"/>
    </location>
</feature>
<feature type="domain" description="GGDEF" evidence="5">
    <location>
        <begin position="338"/>
        <end position="472"/>
    </location>
</feature>
<protein>
    <recommendedName>
        <fullName evidence="2">diguanylate cyclase</fullName>
        <ecNumber evidence="2">2.7.7.65</ecNumber>
    </recommendedName>
</protein>
<dbReference type="PANTHER" id="PTHR45138:SF9">
    <property type="entry name" value="DIGUANYLATE CYCLASE DGCM-RELATED"/>
    <property type="match status" value="1"/>
</dbReference>
<dbReference type="GO" id="GO:0043709">
    <property type="term" value="P:cell adhesion involved in single-species biofilm formation"/>
    <property type="evidence" value="ECO:0007669"/>
    <property type="project" value="TreeGrafter"/>
</dbReference>
<evidence type="ECO:0000259" key="5">
    <source>
        <dbReference type="PROSITE" id="PS50887"/>
    </source>
</evidence>
<gene>
    <name evidence="6" type="primary">ycdT</name>
    <name evidence="6" type="ORF">AVENLUH13518_01511</name>
</gene>
<name>A0A150HVL2_9GAMM</name>
<feature type="transmembrane region" description="Helical" evidence="4">
    <location>
        <begin position="12"/>
        <end position="32"/>
    </location>
</feature>
<evidence type="ECO:0000256" key="1">
    <source>
        <dbReference type="ARBA" id="ARBA00001946"/>
    </source>
</evidence>
<dbReference type="EC" id="2.7.7.65" evidence="2"/>
<comment type="catalytic activity">
    <reaction evidence="3">
        <text>2 GTP = 3',3'-c-di-GMP + 2 diphosphate</text>
        <dbReference type="Rhea" id="RHEA:24898"/>
        <dbReference type="ChEBI" id="CHEBI:33019"/>
        <dbReference type="ChEBI" id="CHEBI:37565"/>
        <dbReference type="ChEBI" id="CHEBI:58805"/>
        <dbReference type="EC" id="2.7.7.65"/>
    </reaction>
</comment>
<dbReference type="Proteomes" id="UP000075544">
    <property type="component" value="Unassembled WGS sequence"/>
</dbReference>
<keyword evidence="4" id="KW-1133">Transmembrane helix</keyword>
<comment type="cofactor">
    <cofactor evidence="1">
        <name>Mg(2+)</name>
        <dbReference type="ChEBI" id="CHEBI:18420"/>
    </cofactor>
</comment>
<comment type="caution">
    <text evidence="6">The sequence shown here is derived from an EMBL/GenBank/DDBJ whole genome shotgun (WGS) entry which is preliminary data.</text>
</comment>
<dbReference type="Gene3D" id="3.30.70.270">
    <property type="match status" value="1"/>
</dbReference>
<dbReference type="EMBL" id="JRHX01000042">
    <property type="protein sequence ID" value="KXZ71062.1"/>
    <property type="molecule type" value="Genomic_DNA"/>
</dbReference>
<dbReference type="Pfam" id="PF00990">
    <property type="entry name" value="GGDEF"/>
    <property type="match status" value="1"/>
</dbReference>
<dbReference type="SUPFAM" id="SSF55073">
    <property type="entry name" value="Nucleotide cyclase"/>
    <property type="match status" value="1"/>
</dbReference>
<keyword evidence="6" id="KW-0808">Transferase</keyword>
<dbReference type="NCBIfam" id="TIGR00254">
    <property type="entry name" value="GGDEF"/>
    <property type="match status" value="1"/>
</dbReference>
<feature type="transmembrane region" description="Helical" evidence="4">
    <location>
        <begin position="242"/>
        <end position="262"/>
    </location>
</feature>
<feature type="transmembrane region" description="Helical" evidence="4">
    <location>
        <begin position="84"/>
        <end position="106"/>
    </location>
</feature>
<dbReference type="GO" id="GO:1902201">
    <property type="term" value="P:negative regulation of bacterial-type flagellum-dependent cell motility"/>
    <property type="evidence" value="ECO:0007669"/>
    <property type="project" value="TreeGrafter"/>
</dbReference>
<keyword evidence="6" id="KW-0548">Nucleotidyltransferase</keyword>
<feature type="transmembrane region" description="Helical" evidence="4">
    <location>
        <begin position="118"/>
        <end position="139"/>
    </location>
</feature>
<dbReference type="CDD" id="cd01949">
    <property type="entry name" value="GGDEF"/>
    <property type="match status" value="1"/>
</dbReference>
<keyword evidence="4" id="KW-0812">Transmembrane</keyword>
<proteinExistence type="predicted"/>
<evidence type="ECO:0000256" key="4">
    <source>
        <dbReference type="SAM" id="Phobius"/>
    </source>
</evidence>
<dbReference type="PANTHER" id="PTHR45138">
    <property type="entry name" value="REGULATORY COMPONENTS OF SENSORY TRANSDUCTION SYSTEM"/>
    <property type="match status" value="1"/>
</dbReference>
<dbReference type="FunFam" id="3.30.70.270:FF:000001">
    <property type="entry name" value="Diguanylate cyclase domain protein"/>
    <property type="match status" value="1"/>
</dbReference>
<evidence type="ECO:0000313" key="6">
    <source>
        <dbReference type="EMBL" id="KXZ71062.1"/>
    </source>
</evidence>
<dbReference type="PATRIC" id="fig|52133.19.peg.1534"/>
<keyword evidence="4" id="KW-0472">Membrane</keyword>
<dbReference type="InterPro" id="IPR000160">
    <property type="entry name" value="GGDEF_dom"/>
</dbReference>
<evidence type="ECO:0000313" key="7">
    <source>
        <dbReference type="Proteomes" id="UP000075544"/>
    </source>
</evidence>
<dbReference type="GO" id="GO:0052621">
    <property type="term" value="F:diguanylate cyclase activity"/>
    <property type="evidence" value="ECO:0007669"/>
    <property type="project" value="UniProtKB-EC"/>
</dbReference>
<dbReference type="InterPro" id="IPR050469">
    <property type="entry name" value="Diguanylate_Cyclase"/>
</dbReference>
<feature type="transmembrane region" description="Helical" evidence="4">
    <location>
        <begin position="274"/>
        <end position="296"/>
    </location>
</feature>
<reference evidence="6 7" key="1">
    <citation type="journal article" date="2016" name="Sci. Rep.">
        <title>Genomic and phenotypic characterization of the species Acinetobacter venetianus.</title>
        <authorList>
            <person name="Fondi M."/>
            <person name="Maida I."/>
            <person name="Perrin E."/>
            <person name="Orlandini V."/>
            <person name="La Torre L."/>
            <person name="Bosi E."/>
            <person name="Negroni A."/>
            <person name="Zanaroli G."/>
            <person name="Fava F."/>
            <person name="Decorosi F."/>
            <person name="Giovannetti L."/>
            <person name="Viti C."/>
            <person name="Vaneechoutte M."/>
            <person name="Dijkshoorn L."/>
            <person name="Fani R."/>
        </authorList>
    </citation>
    <scope>NUCLEOTIDE SEQUENCE [LARGE SCALE GENOMIC DNA]</scope>
    <source>
        <strain evidence="6 7">LUH13518</strain>
    </source>
</reference>
<evidence type="ECO:0000256" key="3">
    <source>
        <dbReference type="ARBA" id="ARBA00034247"/>
    </source>
</evidence>